<keyword evidence="2" id="KW-1185">Reference proteome</keyword>
<comment type="caution">
    <text evidence="1">The sequence shown here is derived from an EMBL/GenBank/DDBJ whole genome shotgun (WGS) entry which is preliminary data.</text>
</comment>
<name>A0A9W7SPC7_9PEZI</name>
<organism evidence="1 2">
    <name type="scientific">Teratosphaeria destructans</name>
    <dbReference type="NCBI Taxonomy" id="418781"/>
    <lineage>
        <taxon>Eukaryota</taxon>
        <taxon>Fungi</taxon>
        <taxon>Dikarya</taxon>
        <taxon>Ascomycota</taxon>
        <taxon>Pezizomycotina</taxon>
        <taxon>Dothideomycetes</taxon>
        <taxon>Dothideomycetidae</taxon>
        <taxon>Mycosphaerellales</taxon>
        <taxon>Teratosphaeriaceae</taxon>
        <taxon>Teratosphaeria</taxon>
    </lineage>
</organism>
<reference evidence="1 2" key="1">
    <citation type="journal article" date="2018" name="IMA Fungus">
        <title>IMA Genome-F 10: Nine draft genome sequences of Claviceps purpurea s.lat., including C. arundinis, C. humidiphila, and C. cf. spartinae, pseudomolecules for the pitch canker pathogen Fusarium circinatum, draft genome of Davidsoniella eucalypti, Grosmannia galeiformis, Quambalaria eucalypti, and Teratosphaeria destructans.</title>
        <authorList>
            <person name="Wingfield B.D."/>
            <person name="Liu M."/>
            <person name="Nguyen H.D."/>
            <person name="Lane F.A."/>
            <person name="Morgan S.W."/>
            <person name="De Vos L."/>
            <person name="Wilken P.M."/>
            <person name="Duong T.A."/>
            <person name="Aylward J."/>
            <person name="Coetzee M.P."/>
            <person name="Dadej K."/>
            <person name="De Beer Z.W."/>
            <person name="Findlay W."/>
            <person name="Havenga M."/>
            <person name="Kolarik M."/>
            <person name="Menzies J.G."/>
            <person name="Naidoo K."/>
            <person name="Pochopski O."/>
            <person name="Shoukouhi P."/>
            <person name="Santana Q.C."/>
            <person name="Seifert K.A."/>
            <person name="Soal N."/>
            <person name="Steenkamp E.T."/>
            <person name="Tatham C.T."/>
            <person name="van der Nest M.A."/>
            <person name="Wingfield M.J."/>
        </authorList>
    </citation>
    <scope>NUCLEOTIDE SEQUENCE [LARGE SCALE GENOMIC DNA]</scope>
    <source>
        <strain evidence="1">CMW44962</strain>
    </source>
</reference>
<gene>
    <name evidence="1" type="ORF">Tdes44962_MAKER03759</name>
</gene>
<sequence>MGPDWCAEIHSGIGKEQTWHANTDGAVYNGGDANYICTCLAMWVSLASCELKYKFPDGKSAWGVMTPCALDKGILDPPLHCGSNVTRNGWLLTAGPLGDGINTIPDPWSKHGS</sequence>
<proteinExistence type="predicted"/>
<dbReference type="OrthoDB" id="10319413at2759"/>
<reference evidence="1 2" key="2">
    <citation type="journal article" date="2021" name="Curr. Genet.">
        <title>Genetic response to nitrogen starvation in the aggressive Eucalyptus foliar pathogen Teratosphaeria destructans.</title>
        <authorList>
            <person name="Havenga M."/>
            <person name="Wingfield B.D."/>
            <person name="Wingfield M.J."/>
            <person name="Dreyer L.L."/>
            <person name="Roets F."/>
            <person name="Aylward J."/>
        </authorList>
    </citation>
    <scope>NUCLEOTIDE SEQUENCE [LARGE SCALE GENOMIC DNA]</scope>
    <source>
        <strain evidence="1">CMW44962</strain>
    </source>
</reference>
<dbReference type="Proteomes" id="UP001138500">
    <property type="component" value="Unassembled WGS sequence"/>
</dbReference>
<protein>
    <submittedName>
        <fullName evidence="1">Uncharacterized protein</fullName>
    </submittedName>
</protein>
<evidence type="ECO:0000313" key="1">
    <source>
        <dbReference type="EMBL" id="KAH9826106.1"/>
    </source>
</evidence>
<dbReference type="AlphaFoldDB" id="A0A9W7SPC7"/>
<dbReference type="EMBL" id="RIBY02002034">
    <property type="protein sequence ID" value="KAH9826106.1"/>
    <property type="molecule type" value="Genomic_DNA"/>
</dbReference>
<accession>A0A9W7SPC7</accession>
<evidence type="ECO:0000313" key="2">
    <source>
        <dbReference type="Proteomes" id="UP001138500"/>
    </source>
</evidence>